<name>A0A239PPE9_9PROT</name>
<dbReference type="EMBL" id="FZQA01000002">
    <property type="protein sequence ID" value="SNT72145.1"/>
    <property type="molecule type" value="Genomic_DNA"/>
</dbReference>
<dbReference type="InterPro" id="IPR052514">
    <property type="entry name" value="SAM-dependent_MTase"/>
</dbReference>
<evidence type="ECO:0000259" key="1">
    <source>
        <dbReference type="Pfam" id="PF05050"/>
    </source>
</evidence>
<keyword evidence="2" id="KW-0808">Transferase</keyword>
<accession>A0A239PPE9</accession>
<evidence type="ECO:0000313" key="2">
    <source>
        <dbReference type="EMBL" id="SNT72145.1"/>
    </source>
</evidence>
<dbReference type="SUPFAM" id="SSF53335">
    <property type="entry name" value="S-adenosyl-L-methionine-dependent methyltransferases"/>
    <property type="match status" value="1"/>
</dbReference>
<dbReference type="InterPro" id="IPR006342">
    <property type="entry name" value="FkbM_mtfrase"/>
</dbReference>
<feature type="domain" description="Methyltransferase FkbM" evidence="1">
    <location>
        <begin position="101"/>
        <end position="254"/>
    </location>
</feature>
<keyword evidence="3" id="KW-1185">Reference proteome</keyword>
<dbReference type="GO" id="GO:0032259">
    <property type="term" value="P:methylation"/>
    <property type="evidence" value="ECO:0007669"/>
    <property type="project" value="UniProtKB-KW"/>
</dbReference>
<dbReference type="OrthoDB" id="7542440at2"/>
<dbReference type="AlphaFoldDB" id="A0A239PPE9"/>
<organism evidence="2 3">
    <name type="scientific">Amphiplicatus metriothermophilus</name>
    <dbReference type="NCBI Taxonomy" id="1519374"/>
    <lineage>
        <taxon>Bacteria</taxon>
        <taxon>Pseudomonadati</taxon>
        <taxon>Pseudomonadota</taxon>
        <taxon>Alphaproteobacteria</taxon>
        <taxon>Parvularculales</taxon>
        <taxon>Parvularculaceae</taxon>
        <taxon>Amphiplicatus</taxon>
    </lineage>
</organism>
<dbReference type="InterPro" id="IPR029063">
    <property type="entry name" value="SAM-dependent_MTases_sf"/>
</dbReference>
<dbReference type="RefSeq" id="WP_089411666.1">
    <property type="nucleotide sequence ID" value="NZ_FZQA01000002.1"/>
</dbReference>
<protein>
    <submittedName>
        <fullName evidence="2">Methyltransferase, FkbM family</fullName>
    </submittedName>
</protein>
<gene>
    <name evidence="2" type="ORF">SAMN06297382_1179</name>
</gene>
<dbReference type="PANTHER" id="PTHR34203">
    <property type="entry name" value="METHYLTRANSFERASE, FKBM FAMILY PROTEIN"/>
    <property type="match status" value="1"/>
</dbReference>
<dbReference type="GO" id="GO:0008168">
    <property type="term" value="F:methyltransferase activity"/>
    <property type="evidence" value="ECO:0007669"/>
    <property type="project" value="UniProtKB-KW"/>
</dbReference>
<sequence length="290" mass="30814">MGAPIDAAERTTPAPPGARLLAVCARAYPFLSGCASLANHRLLRRLDGAPRATVWARVAGGAVLADLDDYVGRAAWYFGDLDRKISKLFARYVRSGDTVADIGANIGVTALKLAQLVGPHGRVVAFEPHPDTAARLRAAVARSGARQVDVQELALSDAAGTARLARPPGNAGAATLATGSEPYPALTVRTARLDDVAADWPSLRLMKIDVEGAEAAVIEGARQTLARLQPIVIFETNRESGDQLRRRLAALDYEIRGIARSFLRLRTEPAAPGATYHDCIALPREIAGND</sequence>
<dbReference type="Pfam" id="PF05050">
    <property type="entry name" value="Methyltransf_21"/>
    <property type="match status" value="1"/>
</dbReference>
<dbReference type="Gene3D" id="3.40.50.150">
    <property type="entry name" value="Vaccinia Virus protein VP39"/>
    <property type="match status" value="1"/>
</dbReference>
<dbReference type="PANTHER" id="PTHR34203:SF15">
    <property type="entry name" value="SLL1173 PROTEIN"/>
    <property type="match status" value="1"/>
</dbReference>
<evidence type="ECO:0000313" key="3">
    <source>
        <dbReference type="Proteomes" id="UP000198346"/>
    </source>
</evidence>
<reference evidence="2 3" key="1">
    <citation type="submission" date="2017-07" db="EMBL/GenBank/DDBJ databases">
        <authorList>
            <person name="Sun Z.S."/>
            <person name="Albrecht U."/>
            <person name="Echele G."/>
            <person name="Lee C.C."/>
        </authorList>
    </citation>
    <scope>NUCLEOTIDE SEQUENCE [LARGE SCALE GENOMIC DNA]</scope>
    <source>
        <strain evidence="2 3">CGMCC 1.12710</strain>
    </source>
</reference>
<dbReference type="NCBIfam" id="TIGR01444">
    <property type="entry name" value="fkbM_fam"/>
    <property type="match status" value="1"/>
</dbReference>
<keyword evidence="2" id="KW-0489">Methyltransferase</keyword>
<proteinExistence type="predicted"/>
<dbReference type="Proteomes" id="UP000198346">
    <property type="component" value="Unassembled WGS sequence"/>
</dbReference>